<proteinExistence type="predicted"/>
<protein>
    <submittedName>
        <fullName evidence="1">Uncharacterized protein</fullName>
    </submittedName>
</protein>
<accession>A0A382VUH5</accession>
<sequence length="282" mass="31581">IKNHTNSAITDRNGEFLKEFCIDPEAVTYSDALLIAADYPDSISVNPNASSEDDPNGDNWCYNTVGCPTSDYSRINGTEGNGQAMGYRYPDSEDMDNNKTLDTGNNYFTASFAPKDSIMLVTETKDNDHYPTGWKLFRIPLISFNEVGEPDWEDVRSFRLRVESDYKGEISQLIKIAKIELVENDWKELGIAPKDSLASVVDNHFFTVEVINTDESTKYKNSLDAIGIVREHDEYNDIDMKEQSLVLAFLENPDNYSDPDLSGGLDGNYAGLIKNTFQALSS</sequence>
<evidence type="ECO:0000313" key="1">
    <source>
        <dbReference type="EMBL" id="SVD50169.1"/>
    </source>
</evidence>
<name>A0A382VUH5_9ZZZZ</name>
<dbReference type="EMBL" id="UINC01154727">
    <property type="protein sequence ID" value="SVD50169.1"/>
    <property type="molecule type" value="Genomic_DNA"/>
</dbReference>
<feature type="non-terminal residue" evidence="1">
    <location>
        <position position="1"/>
    </location>
</feature>
<reference evidence="1" key="1">
    <citation type="submission" date="2018-05" db="EMBL/GenBank/DDBJ databases">
        <authorList>
            <person name="Lanie J.A."/>
            <person name="Ng W.-L."/>
            <person name="Kazmierczak K.M."/>
            <person name="Andrzejewski T.M."/>
            <person name="Davidsen T.M."/>
            <person name="Wayne K.J."/>
            <person name="Tettelin H."/>
            <person name="Glass J.I."/>
            <person name="Rusch D."/>
            <person name="Podicherti R."/>
            <person name="Tsui H.-C.T."/>
            <person name="Winkler M.E."/>
        </authorList>
    </citation>
    <scope>NUCLEOTIDE SEQUENCE</scope>
</reference>
<feature type="non-terminal residue" evidence="1">
    <location>
        <position position="282"/>
    </location>
</feature>
<organism evidence="1">
    <name type="scientific">marine metagenome</name>
    <dbReference type="NCBI Taxonomy" id="408172"/>
    <lineage>
        <taxon>unclassified sequences</taxon>
        <taxon>metagenomes</taxon>
        <taxon>ecological metagenomes</taxon>
    </lineage>
</organism>
<gene>
    <name evidence="1" type="ORF">METZ01_LOCUS403023</name>
</gene>
<dbReference type="AlphaFoldDB" id="A0A382VUH5"/>